<keyword evidence="2" id="KW-1185">Reference proteome</keyword>
<dbReference type="Proteomes" id="UP001597545">
    <property type="component" value="Unassembled WGS sequence"/>
</dbReference>
<sequence>MDLFGAPEPFVDRRKQQRLIRAADEYLALTGDEVEIRFIIIGLSVCGCKNRMDKRRFFGVT</sequence>
<accession>A0ABW5KI13</accession>
<dbReference type="EMBL" id="JBHULR010000004">
    <property type="protein sequence ID" value="MFD2547935.1"/>
    <property type="molecule type" value="Genomic_DNA"/>
</dbReference>
<protein>
    <submittedName>
        <fullName evidence="1">YraN family protein</fullName>
    </submittedName>
</protein>
<comment type="caution">
    <text evidence="1">The sequence shown here is derived from an EMBL/GenBank/DDBJ whole genome shotgun (WGS) entry which is preliminary data.</text>
</comment>
<gene>
    <name evidence="1" type="ORF">ACFSR5_09810</name>
</gene>
<proteinExistence type="predicted"/>
<reference evidence="2" key="1">
    <citation type="journal article" date="2019" name="Int. J. Syst. Evol. Microbiol.">
        <title>The Global Catalogue of Microorganisms (GCM) 10K type strain sequencing project: providing services to taxonomists for standard genome sequencing and annotation.</title>
        <authorList>
            <consortium name="The Broad Institute Genomics Platform"/>
            <consortium name="The Broad Institute Genome Sequencing Center for Infectious Disease"/>
            <person name="Wu L."/>
            <person name="Ma J."/>
        </authorList>
    </citation>
    <scope>NUCLEOTIDE SEQUENCE [LARGE SCALE GENOMIC DNA]</scope>
    <source>
        <strain evidence="2">KCTC 42662</strain>
    </source>
</reference>
<evidence type="ECO:0000313" key="2">
    <source>
        <dbReference type="Proteomes" id="UP001597545"/>
    </source>
</evidence>
<dbReference type="RefSeq" id="WP_380904351.1">
    <property type="nucleotide sequence ID" value="NZ_JBHULR010000004.1"/>
</dbReference>
<organism evidence="1 2">
    <name type="scientific">Sphingobacterium suaedae</name>
    <dbReference type="NCBI Taxonomy" id="1686402"/>
    <lineage>
        <taxon>Bacteria</taxon>
        <taxon>Pseudomonadati</taxon>
        <taxon>Bacteroidota</taxon>
        <taxon>Sphingobacteriia</taxon>
        <taxon>Sphingobacteriales</taxon>
        <taxon>Sphingobacteriaceae</taxon>
        <taxon>Sphingobacterium</taxon>
    </lineage>
</organism>
<name>A0ABW5KI13_9SPHI</name>
<evidence type="ECO:0000313" key="1">
    <source>
        <dbReference type="EMBL" id="MFD2547935.1"/>
    </source>
</evidence>